<dbReference type="InterPro" id="IPR007379">
    <property type="entry name" value="Tim44-like_dom"/>
</dbReference>
<dbReference type="Proteomes" id="UP001152484">
    <property type="component" value="Unassembled WGS sequence"/>
</dbReference>
<dbReference type="EMBL" id="CAMAPE010000060">
    <property type="protein sequence ID" value="CAH9112944.1"/>
    <property type="molecule type" value="Genomic_DNA"/>
</dbReference>
<organism evidence="10 11">
    <name type="scientific">Cuscuta europaea</name>
    <name type="common">European dodder</name>
    <dbReference type="NCBI Taxonomy" id="41803"/>
    <lineage>
        <taxon>Eukaryota</taxon>
        <taxon>Viridiplantae</taxon>
        <taxon>Streptophyta</taxon>
        <taxon>Embryophyta</taxon>
        <taxon>Tracheophyta</taxon>
        <taxon>Spermatophyta</taxon>
        <taxon>Magnoliopsida</taxon>
        <taxon>eudicotyledons</taxon>
        <taxon>Gunneridae</taxon>
        <taxon>Pentapetalae</taxon>
        <taxon>asterids</taxon>
        <taxon>lamiids</taxon>
        <taxon>Solanales</taxon>
        <taxon>Convolvulaceae</taxon>
        <taxon>Cuscuteae</taxon>
        <taxon>Cuscuta</taxon>
        <taxon>Cuscuta subgen. Cuscuta</taxon>
    </lineage>
</organism>
<dbReference type="GO" id="GO:0051087">
    <property type="term" value="F:protein-folding chaperone binding"/>
    <property type="evidence" value="ECO:0007669"/>
    <property type="project" value="TreeGrafter"/>
</dbReference>
<feature type="compositionally biased region" description="Polar residues" evidence="8">
    <location>
        <begin position="134"/>
        <end position="145"/>
    </location>
</feature>
<evidence type="ECO:0000256" key="2">
    <source>
        <dbReference type="ARBA" id="ARBA00009597"/>
    </source>
</evidence>
<name>A0A9P0ZS00_CUSEU</name>
<dbReference type="PANTHER" id="PTHR10721">
    <property type="entry name" value="MITOCHONDRIAL IMPORT INNER MEMBRANE TRANSLOCASE SUBUNIT TIM44"/>
    <property type="match status" value="1"/>
</dbReference>
<evidence type="ECO:0000256" key="1">
    <source>
        <dbReference type="ARBA" id="ARBA00004273"/>
    </source>
</evidence>
<dbReference type="InterPro" id="IPR032710">
    <property type="entry name" value="NTF2-like_dom_sf"/>
</dbReference>
<dbReference type="SUPFAM" id="SSF54427">
    <property type="entry name" value="NTF2-like"/>
    <property type="match status" value="1"/>
</dbReference>
<accession>A0A9P0ZS00</accession>
<keyword evidence="5" id="KW-0496">Mitochondrion</keyword>
<dbReference type="GO" id="GO:0005743">
    <property type="term" value="C:mitochondrial inner membrane"/>
    <property type="evidence" value="ECO:0007669"/>
    <property type="project" value="UniProtKB-SubCell"/>
</dbReference>
<evidence type="ECO:0000256" key="7">
    <source>
        <dbReference type="SAM" id="Coils"/>
    </source>
</evidence>
<dbReference type="Gene3D" id="3.10.450.240">
    <property type="match status" value="1"/>
</dbReference>
<evidence type="ECO:0000313" key="11">
    <source>
        <dbReference type="Proteomes" id="UP001152484"/>
    </source>
</evidence>
<dbReference type="PANTHER" id="PTHR10721:SF1">
    <property type="entry name" value="MITOCHONDRIAL IMPORT INNER MEMBRANE TRANSLOCASE SUBUNIT TIM44"/>
    <property type="match status" value="1"/>
</dbReference>
<keyword evidence="11" id="KW-1185">Reference proteome</keyword>
<evidence type="ECO:0000256" key="3">
    <source>
        <dbReference type="ARBA" id="ARBA00022792"/>
    </source>
</evidence>
<comment type="caution">
    <text evidence="10">The sequence shown here is derived from an EMBL/GenBank/DDBJ whole genome shotgun (WGS) entry which is preliminary data.</text>
</comment>
<feature type="region of interest" description="Disordered" evidence="8">
    <location>
        <begin position="129"/>
        <end position="149"/>
    </location>
</feature>
<evidence type="ECO:0000256" key="8">
    <source>
        <dbReference type="SAM" id="MobiDB-lite"/>
    </source>
</evidence>
<keyword evidence="6" id="KW-0472">Membrane</keyword>
<sequence length="455" mass="51911">MASRKLVRDLLFSTRQPFFHKLLEPHQGYRYEGNRQLSVFNEFSQKLKGNVNSNKEFQQSVKDLKEKAEELKGVKEDLKARTKQTTEKLYKRVDGVWTEAECTAKKAYANMGQKVSAAKEEVKETFGFGKQESKGSNCSFDSSSSKPKDETVYGKFKDAASSISSKVLPSIQKLKEAKVVDLAKKGYGIIADELKGTARKRKHLEAPIESGPKVSVQHSTRTDVTILPSKESIWSRKWEAFKEKMQGHRIFKHIRGASEPVVTKSQEIAEDIRERWETSDHPVVNKIQDLNETVFGESSAALSFKEIRRRDPTFSLPDFVSEVQEVIRPVLEAFYKGDIKVLQKYCSSTMVERCKAEHRTFKSQGYVFDNKILHISEAEVRETKLMGEIPIIILAFQTQQVYCLRDKLGSITEGGKDAIHTVYYAWAMELVDAEDVHPPLWRLREMQQFGVAALI</sequence>
<dbReference type="GO" id="GO:0030150">
    <property type="term" value="P:protein import into mitochondrial matrix"/>
    <property type="evidence" value="ECO:0007669"/>
    <property type="project" value="TreeGrafter"/>
</dbReference>
<comment type="subcellular location">
    <subcellularLocation>
        <location evidence="1">Mitochondrion inner membrane</location>
    </subcellularLocation>
</comment>
<evidence type="ECO:0000259" key="9">
    <source>
        <dbReference type="SMART" id="SM00978"/>
    </source>
</evidence>
<dbReference type="SMART" id="SM00978">
    <property type="entry name" value="Tim44"/>
    <property type="match status" value="1"/>
</dbReference>
<proteinExistence type="inferred from homology"/>
<keyword evidence="7" id="KW-0175">Coiled coil</keyword>
<evidence type="ECO:0000313" key="10">
    <source>
        <dbReference type="EMBL" id="CAH9112944.1"/>
    </source>
</evidence>
<reference evidence="10" key="1">
    <citation type="submission" date="2022-07" db="EMBL/GenBank/DDBJ databases">
        <authorList>
            <person name="Macas J."/>
            <person name="Novak P."/>
            <person name="Neumann P."/>
        </authorList>
    </citation>
    <scope>NUCLEOTIDE SEQUENCE</scope>
</reference>
<protein>
    <recommendedName>
        <fullName evidence="9">Tim44-like domain-containing protein</fullName>
    </recommendedName>
</protein>
<keyword evidence="3" id="KW-0999">Mitochondrion inner membrane</keyword>
<feature type="coiled-coil region" evidence="7">
    <location>
        <begin position="54"/>
        <end position="88"/>
    </location>
</feature>
<dbReference type="InterPro" id="IPR039544">
    <property type="entry name" value="Tim44-like"/>
</dbReference>
<dbReference type="OrthoDB" id="10265990at2759"/>
<dbReference type="AlphaFoldDB" id="A0A9P0ZS00"/>
<dbReference type="Pfam" id="PF04280">
    <property type="entry name" value="Tim44"/>
    <property type="match status" value="1"/>
</dbReference>
<evidence type="ECO:0000256" key="4">
    <source>
        <dbReference type="ARBA" id="ARBA00022946"/>
    </source>
</evidence>
<keyword evidence="4" id="KW-0809">Transit peptide</keyword>
<evidence type="ECO:0000256" key="5">
    <source>
        <dbReference type="ARBA" id="ARBA00023128"/>
    </source>
</evidence>
<evidence type="ECO:0000256" key="6">
    <source>
        <dbReference type="ARBA" id="ARBA00023136"/>
    </source>
</evidence>
<feature type="domain" description="Tim44-like" evidence="9">
    <location>
        <begin position="300"/>
        <end position="448"/>
    </location>
</feature>
<gene>
    <name evidence="10" type="ORF">CEURO_LOCUS19810</name>
</gene>
<comment type="similarity">
    <text evidence="2">Belongs to the Tim44 family.</text>
</comment>